<sequence>MIAVYYNTDSSPFTMVVLEVEDDDHSKFLDLVGDIEHPLPSAEVLFIENDQVVSHFDYSPC</sequence>
<comment type="caution">
    <text evidence="1">The sequence shown here is derived from an EMBL/GenBank/DDBJ whole genome shotgun (WGS) entry which is preliminary data.</text>
</comment>
<gene>
    <name evidence="1" type="ORF">LCGC14_0547070</name>
</gene>
<dbReference type="AlphaFoldDB" id="A0A0F9RR05"/>
<evidence type="ECO:0000313" key="1">
    <source>
        <dbReference type="EMBL" id="KKN58905.1"/>
    </source>
</evidence>
<protein>
    <submittedName>
        <fullName evidence="1">Uncharacterized protein</fullName>
    </submittedName>
</protein>
<reference evidence="1" key="1">
    <citation type="journal article" date="2015" name="Nature">
        <title>Complex archaea that bridge the gap between prokaryotes and eukaryotes.</title>
        <authorList>
            <person name="Spang A."/>
            <person name="Saw J.H."/>
            <person name="Jorgensen S.L."/>
            <person name="Zaremba-Niedzwiedzka K."/>
            <person name="Martijn J."/>
            <person name="Lind A.E."/>
            <person name="van Eijk R."/>
            <person name="Schleper C."/>
            <person name="Guy L."/>
            <person name="Ettema T.J."/>
        </authorList>
    </citation>
    <scope>NUCLEOTIDE SEQUENCE</scope>
</reference>
<accession>A0A0F9RR05</accession>
<organism evidence="1">
    <name type="scientific">marine sediment metagenome</name>
    <dbReference type="NCBI Taxonomy" id="412755"/>
    <lineage>
        <taxon>unclassified sequences</taxon>
        <taxon>metagenomes</taxon>
        <taxon>ecological metagenomes</taxon>
    </lineage>
</organism>
<name>A0A0F9RR05_9ZZZZ</name>
<proteinExistence type="predicted"/>
<dbReference type="EMBL" id="LAZR01000745">
    <property type="protein sequence ID" value="KKN58905.1"/>
    <property type="molecule type" value="Genomic_DNA"/>
</dbReference>